<protein>
    <submittedName>
        <fullName evidence="3">Uncharacterized protein</fullName>
    </submittedName>
</protein>
<dbReference type="FunFam" id="3.40.50.300:FF:001447">
    <property type="entry name" value="Ras-related protein Rab-1B"/>
    <property type="match status" value="1"/>
</dbReference>
<dbReference type="GO" id="GO:0003924">
    <property type="term" value="F:GTPase activity"/>
    <property type="evidence" value="ECO:0007669"/>
    <property type="project" value="InterPro"/>
</dbReference>
<dbReference type="PROSITE" id="PS51419">
    <property type="entry name" value="RAB"/>
    <property type="match status" value="1"/>
</dbReference>
<dbReference type="InterPro" id="IPR050227">
    <property type="entry name" value="Rab"/>
</dbReference>
<dbReference type="InterPro" id="IPR005225">
    <property type="entry name" value="Small_GTP-bd"/>
</dbReference>
<proteinExistence type="predicted"/>
<dbReference type="NCBIfam" id="TIGR00231">
    <property type="entry name" value="small_GTP"/>
    <property type="match status" value="1"/>
</dbReference>
<evidence type="ECO:0000256" key="1">
    <source>
        <dbReference type="ARBA" id="ARBA00022741"/>
    </source>
</evidence>
<reference evidence="3 4" key="1">
    <citation type="journal article" date="2024" name="Science">
        <title>Giant polyketide synthase enzymes in the biosynthesis of giant marine polyether toxins.</title>
        <authorList>
            <person name="Fallon T.R."/>
            <person name="Shende V.V."/>
            <person name="Wierzbicki I.H."/>
            <person name="Pendleton A.L."/>
            <person name="Watervoot N.F."/>
            <person name="Auber R.P."/>
            <person name="Gonzalez D.J."/>
            <person name="Wisecaver J.H."/>
            <person name="Moore B.S."/>
        </authorList>
    </citation>
    <scope>NUCLEOTIDE SEQUENCE [LARGE SCALE GENOMIC DNA]</scope>
    <source>
        <strain evidence="3 4">12B1</strain>
    </source>
</reference>
<keyword evidence="4" id="KW-1185">Reference proteome</keyword>
<dbReference type="PRINTS" id="PR00449">
    <property type="entry name" value="RASTRNSFRMNG"/>
</dbReference>
<accession>A0AB34JLL1</accession>
<dbReference type="SMART" id="SM00173">
    <property type="entry name" value="RAS"/>
    <property type="match status" value="1"/>
</dbReference>
<dbReference type="InterPro" id="IPR001806">
    <property type="entry name" value="Small_GTPase"/>
</dbReference>
<dbReference type="Gene3D" id="3.40.50.300">
    <property type="entry name" value="P-loop containing nucleotide triphosphate hydrolases"/>
    <property type="match status" value="1"/>
</dbReference>
<dbReference type="CDD" id="cd00154">
    <property type="entry name" value="Rab"/>
    <property type="match status" value="1"/>
</dbReference>
<gene>
    <name evidence="3" type="ORF">AB1Y20_017772</name>
</gene>
<keyword evidence="2" id="KW-0342">GTP-binding</keyword>
<dbReference type="PROSITE" id="PS51421">
    <property type="entry name" value="RAS"/>
    <property type="match status" value="1"/>
</dbReference>
<dbReference type="Proteomes" id="UP001515480">
    <property type="component" value="Unassembled WGS sequence"/>
</dbReference>
<evidence type="ECO:0000313" key="4">
    <source>
        <dbReference type="Proteomes" id="UP001515480"/>
    </source>
</evidence>
<sequence>MPDASPDAFDECVKIAVIGPQGSGKTSLVHRCTTSWFCEPEPTFGVDFRLCTIPIDGRQTRLHLWDTTGSARFAKITHAYYRIAQGILLVYDATDADALGRVGTWLEQVSTYASDSVCVLLCGTKADRLSKEERARALIHGNTTAARAGIAHVLTSAKDNEGVLPAFEALTREVRAAAAQRSRAVVLRNETFGERMMKRCYSPAACPGLSCCMPLWHQPICESPTSVHRRAEAAM</sequence>
<evidence type="ECO:0000256" key="2">
    <source>
        <dbReference type="ARBA" id="ARBA00023134"/>
    </source>
</evidence>
<comment type="caution">
    <text evidence="3">The sequence shown here is derived from an EMBL/GenBank/DDBJ whole genome shotgun (WGS) entry which is preliminary data.</text>
</comment>
<organism evidence="3 4">
    <name type="scientific">Prymnesium parvum</name>
    <name type="common">Toxic golden alga</name>
    <dbReference type="NCBI Taxonomy" id="97485"/>
    <lineage>
        <taxon>Eukaryota</taxon>
        <taxon>Haptista</taxon>
        <taxon>Haptophyta</taxon>
        <taxon>Prymnesiophyceae</taxon>
        <taxon>Prymnesiales</taxon>
        <taxon>Prymnesiaceae</taxon>
        <taxon>Prymnesium</taxon>
    </lineage>
</organism>
<dbReference type="Pfam" id="PF00071">
    <property type="entry name" value="Ras"/>
    <property type="match status" value="1"/>
</dbReference>
<dbReference type="InterPro" id="IPR027417">
    <property type="entry name" value="P-loop_NTPase"/>
</dbReference>
<dbReference type="GO" id="GO:0005525">
    <property type="term" value="F:GTP binding"/>
    <property type="evidence" value="ECO:0007669"/>
    <property type="project" value="UniProtKB-KW"/>
</dbReference>
<dbReference type="PANTHER" id="PTHR47977">
    <property type="entry name" value="RAS-RELATED PROTEIN RAB"/>
    <property type="match status" value="1"/>
</dbReference>
<dbReference type="EMBL" id="JBGBPQ010000006">
    <property type="protein sequence ID" value="KAL1522801.1"/>
    <property type="molecule type" value="Genomic_DNA"/>
</dbReference>
<evidence type="ECO:0000313" key="3">
    <source>
        <dbReference type="EMBL" id="KAL1522801.1"/>
    </source>
</evidence>
<name>A0AB34JLL1_PRYPA</name>
<dbReference type="SMART" id="SM00175">
    <property type="entry name" value="RAB"/>
    <property type="match status" value="1"/>
</dbReference>
<keyword evidence="1" id="KW-0547">Nucleotide-binding</keyword>
<dbReference type="AlphaFoldDB" id="A0AB34JLL1"/>
<dbReference type="SMART" id="SM00174">
    <property type="entry name" value="RHO"/>
    <property type="match status" value="1"/>
</dbReference>
<dbReference type="SUPFAM" id="SSF52540">
    <property type="entry name" value="P-loop containing nucleoside triphosphate hydrolases"/>
    <property type="match status" value="1"/>
</dbReference>